<evidence type="ECO:0000313" key="2">
    <source>
        <dbReference type="EMBL" id="CAG1860237.1"/>
    </source>
</evidence>
<name>A0A8D7B1K5_MUSAM</name>
<gene>
    <name evidence="2" type="ORF">GSMUA_305330.1</name>
</gene>
<evidence type="ECO:0000256" key="1">
    <source>
        <dbReference type="PROSITE-ProRule" id="PRU00481"/>
    </source>
</evidence>
<organism evidence="2">
    <name type="scientific">Musa acuminata subsp. malaccensis</name>
    <name type="common">Wild banana</name>
    <name type="synonym">Musa malaccensis</name>
    <dbReference type="NCBI Taxonomy" id="214687"/>
    <lineage>
        <taxon>Eukaryota</taxon>
        <taxon>Viridiplantae</taxon>
        <taxon>Streptophyta</taxon>
        <taxon>Embryophyta</taxon>
        <taxon>Tracheophyta</taxon>
        <taxon>Spermatophyta</taxon>
        <taxon>Magnoliopsida</taxon>
        <taxon>Liliopsida</taxon>
        <taxon>Zingiberales</taxon>
        <taxon>Musaceae</taxon>
        <taxon>Musa</taxon>
    </lineage>
</organism>
<protein>
    <submittedName>
        <fullName evidence="2">(wild Malaysian banana) hypothetical protein</fullName>
    </submittedName>
</protein>
<reference evidence="2" key="1">
    <citation type="submission" date="2021-03" db="EMBL/GenBank/DDBJ databases">
        <authorList>
            <consortium name="Genoscope - CEA"/>
            <person name="William W."/>
        </authorList>
    </citation>
    <scope>NUCLEOTIDE SEQUENCE</scope>
    <source>
        <strain evidence="2">Doubled-haploid Pahang</strain>
    </source>
</reference>
<dbReference type="PROSITE" id="PS51129">
    <property type="entry name" value="PDXS_SNZ_2"/>
    <property type="match status" value="1"/>
</dbReference>
<sequence length="83" mass="8621">MSDSGVVMVYGNGAALTEPKKSSTFSMKVGLAQMLRGGVIMDVVTPGPRCRGGGRLCRHGARACPCGHPRPRRRRPLGGATAG</sequence>
<accession>A0A8D7B1K5</accession>
<dbReference type="InterPro" id="IPR013785">
    <property type="entry name" value="Aldolase_TIM"/>
</dbReference>
<dbReference type="EMBL" id="HG996466">
    <property type="protein sequence ID" value="CAG1860237.1"/>
    <property type="molecule type" value="Genomic_DNA"/>
</dbReference>
<comment type="similarity">
    <text evidence="1">Belongs to the PdxS/SNZ family.</text>
</comment>
<dbReference type="InterPro" id="IPR001852">
    <property type="entry name" value="PdxS/SNZ"/>
</dbReference>
<dbReference type="GO" id="GO:0042823">
    <property type="term" value="P:pyridoxal phosphate biosynthetic process"/>
    <property type="evidence" value="ECO:0007669"/>
    <property type="project" value="InterPro"/>
</dbReference>
<dbReference type="Gene3D" id="3.20.20.70">
    <property type="entry name" value="Aldolase class I"/>
    <property type="match status" value="1"/>
</dbReference>
<proteinExistence type="inferred from homology"/>
<dbReference type="AlphaFoldDB" id="A0A8D7B1K5"/>